<dbReference type="EMBL" id="LWBR01000017">
    <property type="protein sequence ID" value="KZN96634.1"/>
    <property type="molecule type" value="Genomic_DNA"/>
</dbReference>
<dbReference type="Proteomes" id="UP000076476">
    <property type="component" value="Unassembled WGS sequence"/>
</dbReference>
<sequence length="380" mass="44879">MEVKLEFAKTANGELVHISERLERKDIYRCPFCNEPVTFKKGNHRAHHFSHKPNSQCSVSEETLLHFHAKHYIKKELYIDLLFPVDKLIKLTPLLKGLGLKQIPIPLADIVGYYDVYGVSVEKTLNKYVIDVLFEGDDNYLVIEICVTHRMEEEKRSYLINRNIPFIEVFPSKNNNGYSYTVCDLYLPGFLEQYEEDTIERQIQTTYEHFQEELLRMARKKILNKNQLELYQQEVLDQVSEKIDCINLRDHIDSVLYKKMHSIPVIAYNANPIRFEEFSNARYINSKTIKINNGRYFLNREQNILYNLLQTFQKEGIKIHAIVCEDEFHKHPYVGGFNFLIPSSRIIGEQIKEILKKLVLEARIDREYIVEHHKNSGYPF</sequence>
<reference evidence="2 3" key="1">
    <citation type="submission" date="2016-04" db="EMBL/GenBank/DDBJ databases">
        <title>Draft genome sequence of Aeribacillus pallidus 8m3 from petroleum reservoir.</title>
        <authorList>
            <person name="Poltaraus A.B."/>
            <person name="Nazina T.N."/>
            <person name="Tourova T.P."/>
            <person name="Malakho S.M."/>
            <person name="Korshunova A.V."/>
            <person name="Sokolova D.S."/>
        </authorList>
    </citation>
    <scope>NUCLEOTIDE SEQUENCE [LARGE SCALE GENOMIC DNA]</scope>
    <source>
        <strain evidence="2 3">8m3</strain>
    </source>
</reference>
<organism evidence="2 3">
    <name type="scientific">Aeribacillus pallidus</name>
    <dbReference type="NCBI Taxonomy" id="33936"/>
    <lineage>
        <taxon>Bacteria</taxon>
        <taxon>Bacillati</taxon>
        <taxon>Bacillota</taxon>
        <taxon>Bacilli</taxon>
        <taxon>Bacillales</taxon>
        <taxon>Bacillaceae</taxon>
        <taxon>Aeribacillus</taxon>
    </lineage>
</organism>
<dbReference type="AlphaFoldDB" id="A0A165Y1Q0"/>
<dbReference type="STRING" id="33936.AZI98_07435"/>
<keyword evidence="3" id="KW-1185">Reference proteome</keyword>
<protein>
    <recommendedName>
        <fullName evidence="1">Competence protein CoiA-like N-terminal domain-containing protein</fullName>
    </recommendedName>
</protein>
<dbReference type="Pfam" id="PF25164">
    <property type="entry name" value="CoiA_N"/>
    <property type="match status" value="1"/>
</dbReference>
<evidence type="ECO:0000259" key="1">
    <source>
        <dbReference type="Pfam" id="PF25164"/>
    </source>
</evidence>
<evidence type="ECO:0000313" key="3">
    <source>
        <dbReference type="Proteomes" id="UP000076476"/>
    </source>
</evidence>
<feature type="domain" description="Competence protein CoiA-like N-terminal" evidence="1">
    <location>
        <begin position="21"/>
        <end position="60"/>
    </location>
</feature>
<dbReference type="InterPro" id="IPR057253">
    <property type="entry name" value="CoiA-like_N"/>
</dbReference>
<gene>
    <name evidence="2" type="ORF">AZI98_07435</name>
</gene>
<name>A0A165Y1Q0_9BACI</name>
<evidence type="ECO:0000313" key="2">
    <source>
        <dbReference type="EMBL" id="KZN96634.1"/>
    </source>
</evidence>
<dbReference type="RefSeq" id="WP_063387652.1">
    <property type="nucleotide sequence ID" value="NZ_LWBR01000017.1"/>
</dbReference>
<accession>A0A165Y1Q0</accession>
<dbReference type="OrthoDB" id="3784230at2"/>
<comment type="caution">
    <text evidence="2">The sequence shown here is derived from an EMBL/GenBank/DDBJ whole genome shotgun (WGS) entry which is preliminary data.</text>
</comment>
<proteinExistence type="predicted"/>